<dbReference type="AlphaFoldDB" id="G7V8L8"/>
<keyword evidence="1" id="KW-0472">Membrane</keyword>
<gene>
    <name evidence="3" type="ordered locus">Tlie_1757</name>
</gene>
<proteinExistence type="predicted"/>
<dbReference type="HOGENOM" id="CLU_513801_0_0_0"/>
<feature type="transmembrane region" description="Helical" evidence="1">
    <location>
        <begin position="21"/>
        <end position="40"/>
    </location>
</feature>
<evidence type="ECO:0000313" key="4">
    <source>
        <dbReference type="Proteomes" id="UP000005868"/>
    </source>
</evidence>
<evidence type="ECO:0000259" key="2">
    <source>
        <dbReference type="Pfam" id="PF01833"/>
    </source>
</evidence>
<evidence type="ECO:0000256" key="1">
    <source>
        <dbReference type="SAM" id="Phobius"/>
    </source>
</evidence>
<name>G7V8L8_THELD</name>
<dbReference type="Gene3D" id="2.60.40.10">
    <property type="entry name" value="Immunoglobulins"/>
    <property type="match status" value="2"/>
</dbReference>
<feature type="domain" description="IPT/TIG" evidence="2">
    <location>
        <begin position="201"/>
        <end position="270"/>
    </location>
</feature>
<dbReference type="STRING" id="580340.Tlie_1757"/>
<reference evidence="3 4" key="2">
    <citation type="journal article" date="2012" name="Stand. Genomic Sci.">
        <title>Genome sequence of the moderately thermophilic, amino-acid-degrading and sulfur-reducing bacterium Thermovirga lienii type strain (Cas60314(T)).</title>
        <authorList>
            <person name="Goker M."/>
            <person name="Saunders E."/>
            <person name="Lapidus A."/>
            <person name="Nolan M."/>
            <person name="Lucas S."/>
            <person name="Hammon N."/>
            <person name="Deshpande S."/>
            <person name="Cheng J.F."/>
            <person name="Han C."/>
            <person name="Tapia R."/>
            <person name="Goodwin L.A."/>
            <person name="Pitluck S."/>
            <person name="Liolios K."/>
            <person name="Mavromatis K."/>
            <person name="Pagani I."/>
            <person name="Ivanova N."/>
            <person name="Mikhailova N."/>
            <person name="Pati A."/>
            <person name="Chen A."/>
            <person name="Palaniappan K."/>
            <person name="Land M."/>
            <person name="Chang Y.J."/>
            <person name="Jeffries C.D."/>
            <person name="Brambilla E.M."/>
            <person name="Rohde M."/>
            <person name="Spring S."/>
            <person name="Detter J.C."/>
            <person name="Woyke T."/>
            <person name="Bristow J."/>
            <person name="Eisen J.A."/>
            <person name="Markowitz V."/>
            <person name="Hugenholtz P."/>
            <person name="Kyrpides N.C."/>
            <person name="Klenk H.P."/>
        </authorList>
    </citation>
    <scope>NUCLEOTIDE SEQUENCE [LARGE SCALE GENOMIC DNA]</scope>
    <source>
        <strain evidence="4">ATCC BAA-1197 / DSM 17291 / Cas60314</strain>
    </source>
</reference>
<dbReference type="SUPFAM" id="SSF81296">
    <property type="entry name" value="E set domains"/>
    <property type="match status" value="1"/>
</dbReference>
<organism evidence="3 4">
    <name type="scientific">Thermovirga lienii (strain ATCC BAA-1197 / DSM 17291 / Cas60314)</name>
    <dbReference type="NCBI Taxonomy" id="580340"/>
    <lineage>
        <taxon>Bacteria</taxon>
        <taxon>Thermotogati</taxon>
        <taxon>Synergistota</taxon>
        <taxon>Synergistia</taxon>
        <taxon>Synergistales</taxon>
        <taxon>Thermovirgaceae</taxon>
        <taxon>Thermovirga</taxon>
    </lineage>
</organism>
<evidence type="ECO:0000313" key="3">
    <source>
        <dbReference type="EMBL" id="AER67479.1"/>
    </source>
</evidence>
<dbReference type="InterPro" id="IPR002909">
    <property type="entry name" value="IPT_dom"/>
</dbReference>
<dbReference type="Pfam" id="PF01833">
    <property type="entry name" value="TIG"/>
    <property type="match status" value="1"/>
</dbReference>
<keyword evidence="4" id="KW-1185">Reference proteome</keyword>
<dbReference type="InterPro" id="IPR013783">
    <property type="entry name" value="Ig-like_fold"/>
</dbReference>
<dbReference type="Proteomes" id="UP000005868">
    <property type="component" value="Chromosome"/>
</dbReference>
<protein>
    <recommendedName>
        <fullName evidence="2">IPT/TIG domain-containing protein</fullName>
    </recommendedName>
</protein>
<reference evidence="4" key="1">
    <citation type="submission" date="2011-10" db="EMBL/GenBank/DDBJ databases">
        <title>The complete genome of chromosome of Thermovirga lienii DSM 17291.</title>
        <authorList>
            <consortium name="US DOE Joint Genome Institute (JGI-PGF)"/>
            <person name="Lucas S."/>
            <person name="Copeland A."/>
            <person name="Lapidus A."/>
            <person name="Glavina del Rio T."/>
            <person name="Dalin E."/>
            <person name="Tice H."/>
            <person name="Bruce D."/>
            <person name="Goodwin L."/>
            <person name="Pitluck S."/>
            <person name="Peters L."/>
            <person name="Mikhailova N."/>
            <person name="Saunders E."/>
            <person name="Kyrpides N."/>
            <person name="Mavromatis K."/>
            <person name="Ivanova N."/>
            <person name="Last F.I."/>
            <person name="Brettin T."/>
            <person name="Detter J.C."/>
            <person name="Han C."/>
            <person name="Larimer F."/>
            <person name="Land M."/>
            <person name="Hauser L."/>
            <person name="Markowitz V."/>
            <person name="Cheng J.-F."/>
            <person name="Hugenholtz P."/>
            <person name="Woyke T."/>
            <person name="Wu D."/>
            <person name="Spring S."/>
            <person name="Schroeder M."/>
            <person name="Brambilla E.-M."/>
            <person name="Klenk H.-P."/>
            <person name="Eisen J.A."/>
        </authorList>
    </citation>
    <scope>NUCLEOTIDE SEQUENCE [LARGE SCALE GENOMIC DNA]</scope>
    <source>
        <strain evidence="4">ATCC BAA-1197 / DSM 17291 / Cas60314</strain>
    </source>
</reference>
<dbReference type="KEGG" id="tli:Tlie_1757"/>
<keyword evidence="1" id="KW-0812">Transmembrane</keyword>
<dbReference type="EMBL" id="CP003096">
    <property type="protein sequence ID" value="AER67479.1"/>
    <property type="molecule type" value="Genomic_DNA"/>
</dbReference>
<sequence length="530" mass="58913">MLRLPQGKPKEEKEVRKMNKLISRAVIGVMLVLVALPVFGQVKVVPKLPQVPAKIKEIPKLTMPDLMVERFSINSSYGVSVGSQMEYPVSMTIKNAGNAPTQGTIYLVFQYYNNSTGRWDCDRTRSHAIAVNRVLAPGQQVTISGKLRINKAIISDATLRVRVMVDSACFEEFPPQNGYIQEVNENNNYSNEVTLSGGYRPNVVSISSNRVIKGEEIIYISGTGFGKQNPLRTVVIENDGVKVRALVTSWSSGVIYFKVPNEAKNGPSYVYIADSSTLNPLSSVMNVLVVEKKNLVWNSLVDVFNLIGGAFQIKLHTWSGSSNYLNQSKIIPPFGGEQPLEVPNVEFKTAVGHYRFLINDFKTFGPSSSQSGFEMSRQGCAPNQVKLILRFESEGKELIGYYKVLGPAGQWRRAGAPDIEVDNATITILFQFYDAGNGRLDYTAAASFDGRINASGKAWDDIMDFFMPDWDNKVKREISKGVRQAINMPDVRQNIIDSLLMAVRMQLGLNANNVITAWQFDNTGIKVTFY</sequence>
<keyword evidence="1" id="KW-1133">Transmembrane helix</keyword>
<dbReference type="eggNOG" id="COG1572">
    <property type="taxonomic scope" value="Bacteria"/>
</dbReference>
<dbReference type="InterPro" id="IPR014756">
    <property type="entry name" value="Ig_E-set"/>
</dbReference>
<accession>G7V8L8</accession>